<dbReference type="OrthoDB" id="9810871at2"/>
<keyword evidence="2" id="KW-0812">Transmembrane</keyword>
<name>A0A4Q2M0D6_9MICO</name>
<dbReference type="RefSeq" id="WP_129177012.1">
    <property type="nucleotide sequence ID" value="NZ_JACCBI010000001.1"/>
</dbReference>
<evidence type="ECO:0000313" key="5">
    <source>
        <dbReference type="EMBL" id="NYD68390.1"/>
    </source>
</evidence>
<dbReference type="Proteomes" id="UP000292686">
    <property type="component" value="Unassembled WGS sequence"/>
</dbReference>
<evidence type="ECO:0000313" key="6">
    <source>
        <dbReference type="EMBL" id="RXZ85139.1"/>
    </source>
</evidence>
<dbReference type="InterPro" id="IPR012533">
    <property type="entry name" value="YcnI-copper_dom"/>
</dbReference>
<feature type="region of interest" description="Disordered" evidence="1">
    <location>
        <begin position="160"/>
        <end position="193"/>
    </location>
</feature>
<evidence type="ECO:0000256" key="3">
    <source>
        <dbReference type="SAM" id="SignalP"/>
    </source>
</evidence>
<evidence type="ECO:0000313" key="7">
    <source>
        <dbReference type="Proteomes" id="UP000292686"/>
    </source>
</evidence>
<accession>A0A4Q2M0D6</accession>
<evidence type="ECO:0000256" key="1">
    <source>
        <dbReference type="SAM" id="MobiDB-lite"/>
    </source>
</evidence>
<keyword evidence="2" id="KW-1133">Transmembrane helix</keyword>
<dbReference type="InterPro" id="IPR038507">
    <property type="entry name" value="YcnI-like_sf"/>
</dbReference>
<evidence type="ECO:0000313" key="8">
    <source>
        <dbReference type="Proteomes" id="UP000581087"/>
    </source>
</evidence>
<keyword evidence="2" id="KW-0472">Membrane</keyword>
<reference evidence="6 7" key="1">
    <citation type="submission" date="2019-01" db="EMBL/GenBank/DDBJ databases">
        <title>Agromyces.</title>
        <authorList>
            <person name="Li J."/>
        </authorList>
    </citation>
    <scope>NUCLEOTIDE SEQUENCE [LARGE SCALE GENOMIC DNA]</scope>
    <source>
        <strain evidence="6 7">DSM 23870</strain>
    </source>
</reference>
<comment type="caution">
    <text evidence="6">The sequence shown here is derived from an EMBL/GenBank/DDBJ whole genome shotgun (WGS) entry which is preliminary data.</text>
</comment>
<proteinExistence type="predicted"/>
<feature type="compositionally biased region" description="Basic and acidic residues" evidence="1">
    <location>
        <begin position="162"/>
        <end position="180"/>
    </location>
</feature>
<organism evidence="6 7">
    <name type="scientific">Agromyces atrinae</name>
    <dbReference type="NCBI Taxonomy" id="592376"/>
    <lineage>
        <taxon>Bacteria</taxon>
        <taxon>Bacillati</taxon>
        <taxon>Actinomycetota</taxon>
        <taxon>Actinomycetes</taxon>
        <taxon>Micrococcales</taxon>
        <taxon>Microbacteriaceae</taxon>
        <taxon>Agromyces</taxon>
    </lineage>
</organism>
<keyword evidence="7" id="KW-1185">Reference proteome</keyword>
<sequence length="227" mass="22951">MKLRTPALAVSALGAGALLALAAPLAASAHVTVTPNSTAAGSYAVLTFAYGHGCEGSPTTALTIDIPEGINSVTPGLNSNYTIEKIADGDRTSQVVYTAVTPIADGFRDTVDIQVQLPEDAAGETLAFPVLQSCETGETNWSDPDQSADAPAPIIEVTEATGDGHGHSASTDEHAEGDEHAETEEAAATTTASSDDTVARILGAGGLVVGAVGIILAITARRSRKDA</sequence>
<evidence type="ECO:0000256" key="2">
    <source>
        <dbReference type="SAM" id="Phobius"/>
    </source>
</evidence>
<dbReference type="Gene3D" id="2.60.40.2230">
    <property type="entry name" value="Uncharacterised protein YcnI-like PF07987, DUF1775"/>
    <property type="match status" value="1"/>
</dbReference>
<feature type="chain" id="PRO_5038238981" evidence="3">
    <location>
        <begin position="23"/>
        <end position="227"/>
    </location>
</feature>
<feature type="transmembrane region" description="Helical" evidence="2">
    <location>
        <begin position="201"/>
        <end position="220"/>
    </location>
</feature>
<dbReference type="EMBL" id="JACCBI010000001">
    <property type="protein sequence ID" value="NYD68390.1"/>
    <property type="molecule type" value="Genomic_DNA"/>
</dbReference>
<reference evidence="5 8" key="2">
    <citation type="submission" date="2020-07" db="EMBL/GenBank/DDBJ databases">
        <title>Sequencing the genomes of 1000 actinobacteria strains.</title>
        <authorList>
            <person name="Klenk H.-P."/>
        </authorList>
    </citation>
    <scope>NUCLEOTIDE SEQUENCE [LARGE SCALE GENOMIC DNA]</scope>
    <source>
        <strain evidence="5 8">DSM 23870</strain>
    </source>
</reference>
<protein>
    <submittedName>
        <fullName evidence="6">DUF1775 domain-containing protein</fullName>
    </submittedName>
</protein>
<feature type="signal peptide" evidence="3">
    <location>
        <begin position="1"/>
        <end position="22"/>
    </location>
</feature>
<dbReference type="Proteomes" id="UP000581087">
    <property type="component" value="Unassembled WGS sequence"/>
</dbReference>
<evidence type="ECO:0000259" key="4">
    <source>
        <dbReference type="Pfam" id="PF07987"/>
    </source>
</evidence>
<dbReference type="EMBL" id="SDPM01000012">
    <property type="protein sequence ID" value="RXZ85139.1"/>
    <property type="molecule type" value="Genomic_DNA"/>
</dbReference>
<gene>
    <name evidence="5" type="ORF">BJ972_002909</name>
    <name evidence="6" type="ORF">ESP50_16545</name>
</gene>
<dbReference type="AlphaFoldDB" id="A0A4Q2M0D6"/>
<dbReference type="CDD" id="cd08545">
    <property type="entry name" value="YcnI_like"/>
    <property type="match status" value="1"/>
</dbReference>
<feature type="domain" description="YncI copper-binding" evidence="4">
    <location>
        <begin position="30"/>
        <end position="157"/>
    </location>
</feature>
<keyword evidence="3" id="KW-0732">Signal</keyword>
<dbReference type="Pfam" id="PF07987">
    <property type="entry name" value="DUF1775"/>
    <property type="match status" value="1"/>
</dbReference>